<dbReference type="GO" id="GO:0006935">
    <property type="term" value="P:chemotaxis"/>
    <property type="evidence" value="ECO:0007669"/>
    <property type="project" value="InterPro"/>
</dbReference>
<evidence type="ECO:0000256" key="2">
    <source>
        <dbReference type="ARBA" id="ARBA00022519"/>
    </source>
</evidence>
<dbReference type="SMART" id="SM00304">
    <property type="entry name" value="HAMP"/>
    <property type="match status" value="2"/>
</dbReference>
<evidence type="ECO:0000259" key="12">
    <source>
        <dbReference type="PROSITE" id="PS50192"/>
    </source>
</evidence>
<evidence type="ECO:0000256" key="7">
    <source>
        <dbReference type="ARBA" id="ARBA00029447"/>
    </source>
</evidence>
<keyword evidence="3 10" id="KW-0812">Transmembrane</keyword>
<dbReference type="InterPro" id="IPR024478">
    <property type="entry name" value="HlyB_4HB_MCP"/>
</dbReference>
<dbReference type="GO" id="GO:0007165">
    <property type="term" value="P:signal transduction"/>
    <property type="evidence" value="ECO:0007669"/>
    <property type="project" value="UniProtKB-KW"/>
</dbReference>
<dbReference type="GO" id="GO:0005886">
    <property type="term" value="C:plasma membrane"/>
    <property type="evidence" value="ECO:0007669"/>
    <property type="project" value="UniProtKB-SubCell"/>
</dbReference>
<dbReference type="PROSITE" id="PS50192">
    <property type="entry name" value="T_SNARE"/>
    <property type="match status" value="1"/>
</dbReference>
<evidence type="ECO:0000256" key="9">
    <source>
        <dbReference type="SAM" id="MobiDB-lite"/>
    </source>
</evidence>
<evidence type="ECO:0000259" key="11">
    <source>
        <dbReference type="PROSITE" id="PS50111"/>
    </source>
</evidence>
<keyword evidence="6 8" id="KW-0807">Transducer</keyword>
<evidence type="ECO:0000256" key="8">
    <source>
        <dbReference type="PROSITE-ProRule" id="PRU00284"/>
    </source>
</evidence>
<dbReference type="EMBL" id="MUZR01000009">
    <property type="protein sequence ID" value="OOC10807.1"/>
    <property type="molecule type" value="Genomic_DNA"/>
</dbReference>
<comment type="similarity">
    <text evidence="7">Belongs to the methyl-accepting chemotaxis (MCP) protein family.</text>
</comment>
<keyword evidence="4 10" id="KW-1133">Transmembrane helix</keyword>
<keyword evidence="2" id="KW-1003">Cell membrane</keyword>
<dbReference type="STRING" id="252474.B1A74_03855"/>
<protein>
    <submittedName>
        <fullName evidence="14">Methyl-accepting chemotaxis protein</fullName>
    </submittedName>
</protein>
<feature type="domain" description="HAMP" evidence="13">
    <location>
        <begin position="212"/>
        <end position="265"/>
    </location>
</feature>
<evidence type="ECO:0000256" key="3">
    <source>
        <dbReference type="ARBA" id="ARBA00022692"/>
    </source>
</evidence>
<dbReference type="CDD" id="cd06225">
    <property type="entry name" value="HAMP"/>
    <property type="match status" value="1"/>
</dbReference>
<dbReference type="InterPro" id="IPR004090">
    <property type="entry name" value="Chemotax_Me-accpt_rcpt"/>
</dbReference>
<feature type="domain" description="T-SNARE coiled-coil homology" evidence="12">
    <location>
        <begin position="457"/>
        <end position="519"/>
    </location>
</feature>
<dbReference type="RefSeq" id="WP_077243816.1">
    <property type="nucleotide sequence ID" value="NZ_MUZR01000009.1"/>
</dbReference>
<dbReference type="OrthoDB" id="9781845at2"/>
<comment type="subcellular location">
    <subcellularLocation>
        <location evidence="1">Cell inner membrane</location>
        <topology evidence="1">Multi-pass membrane protein</topology>
    </subcellularLocation>
</comment>
<accession>A0A1V3A0C1</accession>
<dbReference type="Pfam" id="PF00015">
    <property type="entry name" value="MCPsignal"/>
    <property type="match status" value="1"/>
</dbReference>
<keyword evidence="15" id="KW-1185">Reference proteome</keyword>
<organism evidence="14 15">
    <name type="scientific">Thioalkalivibrio halophilus</name>
    <dbReference type="NCBI Taxonomy" id="252474"/>
    <lineage>
        <taxon>Bacteria</taxon>
        <taxon>Pseudomonadati</taxon>
        <taxon>Pseudomonadota</taxon>
        <taxon>Gammaproteobacteria</taxon>
        <taxon>Chromatiales</taxon>
        <taxon>Ectothiorhodospiraceae</taxon>
        <taxon>Thioalkalivibrio</taxon>
    </lineage>
</organism>
<keyword evidence="2" id="KW-0997">Cell inner membrane</keyword>
<proteinExistence type="inferred from homology"/>
<feature type="compositionally biased region" description="Basic and acidic residues" evidence="9">
    <location>
        <begin position="328"/>
        <end position="337"/>
    </location>
</feature>
<dbReference type="FunFam" id="1.10.287.950:FF:000001">
    <property type="entry name" value="Methyl-accepting chemotaxis sensory transducer"/>
    <property type="match status" value="1"/>
</dbReference>
<reference evidence="14 15" key="1">
    <citation type="submission" date="2017-02" db="EMBL/GenBank/DDBJ databases">
        <title>Genomic diversity within the haloalkaliphilic genus Thioalkalivibrio.</title>
        <authorList>
            <person name="Ahn A.-C."/>
            <person name="Meier-Kolthoff J."/>
            <person name="Overmars L."/>
            <person name="Richter M."/>
            <person name="Woyke T."/>
            <person name="Sorokin D.Y."/>
            <person name="Muyzer G."/>
        </authorList>
    </citation>
    <scope>NUCLEOTIDE SEQUENCE [LARGE SCALE GENOMIC DNA]</scope>
    <source>
        <strain evidence="14 15">HL17</strain>
    </source>
</reference>
<dbReference type="SMART" id="SM00283">
    <property type="entry name" value="MA"/>
    <property type="match status" value="1"/>
</dbReference>
<evidence type="ECO:0000256" key="1">
    <source>
        <dbReference type="ARBA" id="ARBA00004429"/>
    </source>
</evidence>
<feature type="transmembrane region" description="Helical" evidence="10">
    <location>
        <begin position="12"/>
        <end position="32"/>
    </location>
</feature>
<dbReference type="Proteomes" id="UP000189177">
    <property type="component" value="Unassembled WGS sequence"/>
</dbReference>
<evidence type="ECO:0000256" key="5">
    <source>
        <dbReference type="ARBA" id="ARBA00023136"/>
    </source>
</evidence>
<dbReference type="PANTHER" id="PTHR32089">
    <property type="entry name" value="METHYL-ACCEPTING CHEMOTAXIS PROTEIN MCPB"/>
    <property type="match status" value="1"/>
</dbReference>
<comment type="caution">
    <text evidence="14">The sequence shown here is derived from an EMBL/GenBank/DDBJ whole genome shotgun (WGS) entry which is preliminary data.</text>
</comment>
<dbReference type="Pfam" id="PF12729">
    <property type="entry name" value="4HB_MCP_1"/>
    <property type="match status" value="1"/>
</dbReference>
<dbReference type="InterPro" id="IPR004089">
    <property type="entry name" value="MCPsignal_dom"/>
</dbReference>
<keyword evidence="5 10" id="KW-0472">Membrane</keyword>
<dbReference type="Pfam" id="PF00672">
    <property type="entry name" value="HAMP"/>
    <property type="match status" value="1"/>
</dbReference>
<dbReference type="InterPro" id="IPR000727">
    <property type="entry name" value="T_SNARE_dom"/>
</dbReference>
<evidence type="ECO:0000256" key="4">
    <source>
        <dbReference type="ARBA" id="ARBA00022989"/>
    </source>
</evidence>
<evidence type="ECO:0000259" key="13">
    <source>
        <dbReference type="PROSITE" id="PS50885"/>
    </source>
</evidence>
<evidence type="ECO:0000256" key="10">
    <source>
        <dbReference type="SAM" id="Phobius"/>
    </source>
</evidence>
<feature type="region of interest" description="Disordered" evidence="9">
    <location>
        <begin position="318"/>
        <end position="337"/>
    </location>
</feature>
<dbReference type="Gene3D" id="1.10.287.950">
    <property type="entry name" value="Methyl-accepting chemotaxis protein"/>
    <property type="match status" value="1"/>
</dbReference>
<sequence length="544" mass="58561">MGKTLSIRAKIQLLVALPLIALIVIALLSVRFMGDIEAGVDRVHQDRVIPLQQLKEIADDYAVLVIDAVNKADHGMLTAEEALQDVRGARSHIDQQWETYMATELTAEEARLAEEARGLFRDANADLDRLERALSGMSGNVSGELSEFNGPLYASIDPISDKINELVDLQLRVAGEEATRIAELYNRSVLVFIAVALAGFIVVLGTGWMTYRGVAVPLGRMRETMEGIVSDHDLARRVDVESHDELGSTATCLNTMLDEFQNTIGELRGMTDQMASAAEELSAVSTQTKTNLDQQGSQTEQVSTAMNEMTATVQEVARNASDASSATHEADRESREGGKVVESVVGDIGRLATEVGQIAEAVQSLDEQSQKIGSVLDVIRGIAEQTNLLALNAAIEAARAGEQGRGFAVVADEVRTLASRTQDSTADIQSTIENLQAGTRNAVDAMGRGREMAENTASNAQEAGDALSRIVAAVERIRDMNTQIASAAEEQNSVAEEINRNIISINEATSESLGGANQTETASHELTNIASRVRELASRYRIGQ</sequence>
<feature type="domain" description="Methyl-accepting transducer" evidence="11">
    <location>
        <begin position="270"/>
        <end position="506"/>
    </location>
</feature>
<evidence type="ECO:0000313" key="14">
    <source>
        <dbReference type="EMBL" id="OOC10807.1"/>
    </source>
</evidence>
<name>A0A1V3A0C1_9GAMM</name>
<dbReference type="GO" id="GO:0004888">
    <property type="term" value="F:transmembrane signaling receptor activity"/>
    <property type="evidence" value="ECO:0007669"/>
    <property type="project" value="InterPro"/>
</dbReference>
<dbReference type="SUPFAM" id="SSF58104">
    <property type="entry name" value="Methyl-accepting chemotaxis protein (MCP) signaling domain"/>
    <property type="match status" value="1"/>
</dbReference>
<dbReference type="AlphaFoldDB" id="A0A1V3A0C1"/>
<evidence type="ECO:0000313" key="15">
    <source>
        <dbReference type="Proteomes" id="UP000189177"/>
    </source>
</evidence>
<dbReference type="PANTHER" id="PTHR32089:SF119">
    <property type="entry name" value="METHYL-ACCEPTING CHEMOTAXIS PROTEIN CTPL"/>
    <property type="match status" value="1"/>
</dbReference>
<feature type="transmembrane region" description="Helical" evidence="10">
    <location>
        <begin position="189"/>
        <end position="211"/>
    </location>
</feature>
<gene>
    <name evidence="14" type="ORF">B1A74_03855</name>
</gene>
<dbReference type="InterPro" id="IPR003660">
    <property type="entry name" value="HAMP_dom"/>
</dbReference>
<dbReference type="PROSITE" id="PS50111">
    <property type="entry name" value="CHEMOTAXIS_TRANSDUC_2"/>
    <property type="match status" value="1"/>
</dbReference>
<dbReference type="PROSITE" id="PS50885">
    <property type="entry name" value="HAMP"/>
    <property type="match status" value="1"/>
</dbReference>
<dbReference type="PRINTS" id="PR00260">
    <property type="entry name" value="CHEMTRNSDUCR"/>
</dbReference>
<evidence type="ECO:0000256" key="6">
    <source>
        <dbReference type="ARBA" id="ARBA00023224"/>
    </source>
</evidence>
<dbReference type="CDD" id="cd11386">
    <property type="entry name" value="MCP_signal"/>
    <property type="match status" value="1"/>
</dbReference>